<name>D3PV12_STANL</name>
<dbReference type="eggNOG" id="ENOG5031CPE">
    <property type="taxonomic scope" value="Bacteria"/>
</dbReference>
<evidence type="ECO:0000313" key="1">
    <source>
        <dbReference type="EMBL" id="ADD45036.1"/>
    </source>
</evidence>
<dbReference type="OrthoDB" id="511192at2"/>
<organism evidence="1 2">
    <name type="scientific">Stackebrandtia nassauensis (strain DSM 44728 / CIP 108903 / NRRL B-16338 / NBRC 102104 / LLR-40K-21)</name>
    <dbReference type="NCBI Taxonomy" id="446470"/>
    <lineage>
        <taxon>Bacteria</taxon>
        <taxon>Bacillati</taxon>
        <taxon>Actinomycetota</taxon>
        <taxon>Actinomycetes</taxon>
        <taxon>Glycomycetales</taxon>
        <taxon>Glycomycetaceae</taxon>
        <taxon>Stackebrandtia</taxon>
    </lineage>
</organism>
<accession>D3PV12</accession>
<dbReference type="HOGENOM" id="CLU_1353938_0_0_11"/>
<evidence type="ECO:0000313" key="2">
    <source>
        <dbReference type="Proteomes" id="UP000000844"/>
    </source>
</evidence>
<gene>
    <name evidence="1" type="ordered locus">Snas_5404</name>
</gene>
<protein>
    <submittedName>
        <fullName evidence="1">Uncharacterized protein</fullName>
    </submittedName>
</protein>
<dbReference type="AlphaFoldDB" id="D3PV12"/>
<reference evidence="1 2" key="1">
    <citation type="journal article" date="2009" name="Stand. Genomic Sci.">
        <title>Complete genome sequence of Stackebrandtia nassauensis type strain (LLR-40K-21).</title>
        <authorList>
            <person name="Munk C."/>
            <person name="Lapidus A."/>
            <person name="Copeland A."/>
            <person name="Jando M."/>
            <person name="Mayilraj S."/>
            <person name="Glavina Del Rio T."/>
            <person name="Nolan M."/>
            <person name="Chen F."/>
            <person name="Lucas S."/>
            <person name="Tice H."/>
            <person name="Cheng J.F."/>
            <person name="Han C."/>
            <person name="Detter J.C."/>
            <person name="Bruce D."/>
            <person name="Goodwin L."/>
            <person name="Chain P."/>
            <person name="Pitluck S."/>
            <person name="Goker M."/>
            <person name="Ovchinikova G."/>
            <person name="Pati A."/>
            <person name="Ivanova N."/>
            <person name="Mavromatis K."/>
            <person name="Chen A."/>
            <person name="Palaniappan K."/>
            <person name="Land M."/>
            <person name="Hauser L."/>
            <person name="Chang Y.J."/>
            <person name="Jeffries C.D."/>
            <person name="Bristow J."/>
            <person name="Eisen J.A."/>
            <person name="Markowitz V."/>
            <person name="Hugenholtz P."/>
            <person name="Kyrpides N.C."/>
            <person name="Klenk H.P."/>
        </authorList>
    </citation>
    <scope>NUCLEOTIDE SEQUENCE [LARGE SCALE GENOMIC DNA]</scope>
    <source>
        <strain evidence="2">DSM 44728 / CIP 108903 / NRRL B-16338 / NBRC 102104 / LLR-40K-21</strain>
    </source>
</reference>
<dbReference type="KEGG" id="sna:Snas_5404"/>
<dbReference type="EMBL" id="CP001778">
    <property type="protein sequence ID" value="ADD45036.1"/>
    <property type="molecule type" value="Genomic_DNA"/>
</dbReference>
<dbReference type="Proteomes" id="UP000000844">
    <property type="component" value="Chromosome"/>
</dbReference>
<sequence>MFRIGDLIMCAYSEGDWCLGHYAGTVGGRIHATVTNPLNAPARVGDLVSVLPGFARAAQGENDVMPVDIHRKLRGHRFYPTMAQLAKLPDLYAQESVPAEDSTVHYRYFAPWGTWWITEFGRDLDAGQAYGYARLADDPAMAEWGTIWLPEIERHLATTPLRSPGGRPIAAVPLLVESDCHFRPGKARDVIPDLADNEQDAQ</sequence>
<keyword evidence="2" id="KW-1185">Reference proteome</keyword>
<proteinExistence type="predicted"/>
<dbReference type="RefSeq" id="WP_013020607.1">
    <property type="nucleotide sequence ID" value="NC_013947.1"/>
</dbReference>